<dbReference type="RefSeq" id="WP_246914950.1">
    <property type="nucleotide sequence ID" value="NZ_CP090145.1"/>
</dbReference>
<evidence type="ECO:0000256" key="1">
    <source>
        <dbReference type="SAM" id="Phobius"/>
    </source>
</evidence>
<feature type="transmembrane region" description="Helical" evidence="1">
    <location>
        <begin position="54"/>
        <end position="75"/>
    </location>
</feature>
<evidence type="ECO:0000313" key="3">
    <source>
        <dbReference type="Proteomes" id="UP000830454"/>
    </source>
</evidence>
<keyword evidence="1" id="KW-1133">Transmembrane helix</keyword>
<keyword evidence="1" id="KW-0472">Membrane</keyword>
<accession>A0ABY4HID5</accession>
<feature type="transmembrane region" description="Helical" evidence="1">
    <location>
        <begin position="82"/>
        <end position="99"/>
    </location>
</feature>
<reference evidence="2" key="1">
    <citation type="submission" date="2021-12" db="EMBL/GenBank/DDBJ databases">
        <authorList>
            <person name="Cha I.-T."/>
            <person name="Lee K.-E."/>
            <person name="Park S.-J."/>
        </authorList>
    </citation>
    <scope>NUCLEOTIDE SEQUENCE</scope>
    <source>
        <strain evidence="2">YSM-43</strain>
    </source>
</reference>
<reference evidence="2" key="2">
    <citation type="submission" date="2022-04" db="EMBL/GenBank/DDBJ databases">
        <title>Complete Genome Sequence of Flavobacterium sediminilitoris YSM-43, Isolated from a Tidal Sediment.</title>
        <authorList>
            <person name="Lee P.A."/>
        </authorList>
    </citation>
    <scope>NUCLEOTIDE SEQUENCE</scope>
    <source>
        <strain evidence="2">YSM-43</strain>
    </source>
</reference>
<proteinExistence type="predicted"/>
<keyword evidence="3" id="KW-1185">Reference proteome</keyword>
<name>A0ABY4HID5_9FLAO</name>
<protein>
    <recommendedName>
        <fullName evidence="4">Sugar transporter</fullName>
    </recommendedName>
</protein>
<sequence>MTKPSKSFWIISILALIWNLMGVNQYLQQAYNTESFKAMYNEEQLQAITNTPSWAIAAFAVAVFSAVLGCISLLLRKKWAQFFFGLSLLGVIIQMYHNLFVIKSIAVYGPGAMFMTILILIVALFLYWYSKFVQKKNWVS</sequence>
<feature type="transmembrane region" description="Helical" evidence="1">
    <location>
        <begin position="105"/>
        <end position="129"/>
    </location>
</feature>
<evidence type="ECO:0008006" key="4">
    <source>
        <dbReference type="Google" id="ProtNLM"/>
    </source>
</evidence>
<dbReference type="Proteomes" id="UP000830454">
    <property type="component" value="Chromosome"/>
</dbReference>
<organism evidence="2 3">
    <name type="scientific">Flavobacterium sediminilitoris</name>
    <dbReference type="NCBI Taxonomy" id="2024526"/>
    <lineage>
        <taxon>Bacteria</taxon>
        <taxon>Pseudomonadati</taxon>
        <taxon>Bacteroidota</taxon>
        <taxon>Flavobacteriia</taxon>
        <taxon>Flavobacteriales</taxon>
        <taxon>Flavobacteriaceae</taxon>
        <taxon>Flavobacterium</taxon>
    </lineage>
</organism>
<evidence type="ECO:0000313" key="2">
    <source>
        <dbReference type="EMBL" id="UOX32333.1"/>
    </source>
</evidence>
<dbReference type="EMBL" id="CP090145">
    <property type="protein sequence ID" value="UOX32333.1"/>
    <property type="molecule type" value="Genomic_DNA"/>
</dbReference>
<keyword evidence="1" id="KW-0812">Transmembrane</keyword>
<gene>
    <name evidence="2" type="ORF">LXD69_09745</name>
</gene>